<dbReference type="AlphaFoldDB" id="A0A1I8M960"/>
<accession>A0A1I8M960</accession>
<dbReference type="EnsemblMetazoa" id="MDOA002517-RA">
    <property type="protein sequence ID" value="MDOA002517-PA"/>
    <property type="gene ID" value="MDOA002517"/>
</dbReference>
<evidence type="ECO:0000313" key="3">
    <source>
        <dbReference type="EnsemblMetazoa" id="MDOA002517-PA"/>
    </source>
</evidence>
<dbReference type="eggNOG" id="ENOG502TBCP">
    <property type="taxonomic scope" value="Eukaryota"/>
</dbReference>
<evidence type="ECO:0000256" key="2">
    <source>
        <dbReference type="SAM" id="MobiDB-lite"/>
    </source>
</evidence>
<dbReference type="OrthoDB" id="7947102at2759"/>
<dbReference type="VEuPathDB" id="VectorBase:MDOMA2_012237"/>
<feature type="compositionally biased region" description="Low complexity" evidence="2">
    <location>
        <begin position="11"/>
        <end position="28"/>
    </location>
</feature>
<keyword evidence="1" id="KW-0175">Coiled coil</keyword>
<name>A0A1I8M960_MUSDO</name>
<sequence length="211" mass="24075">MSFAKMSFVAPSTPTKSKPNSSITSASATAAQQHHNLDDINMLLYLEALKRKTENEAAAMQKIEEAYKIYQKRRQEYTHMYSRYVELLKKAATRRVLKGHSLADNMDLAKAMEDARNIKDKLNSGSATDYIDKNELEKFKKLLSSGNKHENLKQLRMEMNDLKVATKAIQSSIESTEAAIDNGTNQSLDLFTEELDMENFSNLFRMHEIEN</sequence>
<reference evidence="3" key="1">
    <citation type="submission" date="2020-05" db="UniProtKB">
        <authorList>
            <consortium name="EnsemblMetazoa"/>
        </authorList>
    </citation>
    <scope>IDENTIFICATION</scope>
    <source>
        <strain evidence="3">Aabys</strain>
    </source>
</reference>
<evidence type="ECO:0008006" key="4">
    <source>
        <dbReference type="Google" id="ProtNLM"/>
    </source>
</evidence>
<proteinExistence type="predicted"/>
<evidence type="ECO:0000256" key="1">
    <source>
        <dbReference type="SAM" id="Coils"/>
    </source>
</evidence>
<gene>
    <name evidence="3" type="primary">101893687</name>
</gene>
<dbReference type="KEGG" id="mde:101893687"/>
<feature type="coiled-coil region" evidence="1">
    <location>
        <begin position="46"/>
        <end position="80"/>
    </location>
</feature>
<feature type="region of interest" description="Disordered" evidence="2">
    <location>
        <begin position="1"/>
        <end position="28"/>
    </location>
</feature>
<protein>
    <recommendedName>
        <fullName evidence="4">MIT domain-containing protein</fullName>
    </recommendedName>
</protein>
<dbReference type="RefSeq" id="XP_005179993.3">
    <property type="nucleotide sequence ID" value="XM_005179936.4"/>
</dbReference>
<organism evidence="3">
    <name type="scientific">Musca domestica</name>
    <name type="common">House fly</name>
    <dbReference type="NCBI Taxonomy" id="7370"/>
    <lineage>
        <taxon>Eukaryota</taxon>
        <taxon>Metazoa</taxon>
        <taxon>Ecdysozoa</taxon>
        <taxon>Arthropoda</taxon>
        <taxon>Hexapoda</taxon>
        <taxon>Insecta</taxon>
        <taxon>Pterygota</taxon>
        <taxon>Neoptera</taxon>
        <taxon>Endopterygota</taxon>
        <taxon>Diptera</taxon>
        <taxon>Brachycera</taxon>
        <taxon>Muscomorpha</taxon>
        <taxon>Muscoidea</taxon>
        <taxon>Muscidae</taxon>
        <taxon>Musca</taxon>
    </lineage>
</organism>
<dbReference type="VEuPathDB" id="VectorBase:MDOA002517"/>